<organism evidence="1 2">
    <name type="scientific">Sphingobium nicotianae</name>
    <dbReference type="NCBI Taxonomy" id="2782607"/>
    <lineage>
        <taxon>Bacteria</taxon>
        <taxon>Pseudomonadati</taxon>
        <taxon>Pseudomonadota</taxon>
        <taxon>Alphaproteobacteria</taxon>
        <taxon>Sphingomonadales</taxon>
        <taxon>Sphingomonadaceae</taxon>
        <taxon>Sphingobium</taxon>
    </lineage>
</organism>
<name>A0A9X1DC56_9SPHN</name>
<sequence>MWQLAILALASATSIGKDEITVDNEAFGKRRHLTCTWFTNFENSRFEQCYDATGRLFRDGNGASIRCTKEECKRLDAATRRAAGWRKPEPPWGTFTVQLVGRVSLFSHQKRYLGDATRTVLIEKVQSVRVPK</sequence>
<proteinExistence type="predicted"/>
<evidence type="ECO:0000313" key="2">
    <source>
        <dbReference type="Proteomes" id="UP001138757"/>
    </source>
</evidence>
<gene>
    <name evidence="1" type="ORF">KK488_09875</name>
</gene>
<reference evidence="1" key="1">
    <citation type="submission" date="2021-05" db="EMBL/GenBank/DDBJ databases">
        <title>Genome of Sphingobium sp. strain.</title>
        <authorList>
            <person name="Fan R."/>
        </authorList>
    </citation>
    <scope>NUCLEOTIDE SEQUENCE</scope>
    <source>
        <strain evidence="1">H33</strain>
    </source>
</reference>
<keyword evidence="2" id="KW-1185">Reference proteome</keyword>
<evidence type="ECO:0000313" key="1">
    <source>
        <dbReference type="EMBL" id="MBT2187251.1"/>
    </source>
</evidence>
<protein>
    <submittedName>
        <fullName evidence="1">Uncharacterized protein</fullName>
    </submittedName>
</protein>
<dbReference type="Proteomes" id="UP001138757">
    <property type="component" value="Unassembled WGS sequence"/>
</dbReference>
<dbReference type="EMBL" id="JAHGAW010000006">
    <property type="protein sequence ID" value="MBT2187251.1"/>
    <property type="molecule type" value="Genomic_DNA"/>
</dbReference>
<accession>A0A9X1DC56</accession>
<comment type="caution">
    <text evidence="1">The sequence shown here is derived from an EMBL/GenBank/DDBJ whole genome shotgun (WGS) entry which is preliminary data.</text>
</comment>
<dbReference type="AlphaFoldDB" id="A0A9X1DC56"/>
<dbReference type="RefSeq" id="WP_214623055.1">
    <property type="nucleotide sequence ID" value="NZ_JAHGAW010000006.1"/>
</dbReference>